<protein>
    <submittedName>
        <fullName evidence="4">Endonuclease</fullName>
    </submittedName>
</protein>
<dbReference type="RefSeq" id="WP_344726388.1">
    <property type="nucleotide sequence ID" value="NZ_BAABBI010000001.1"/>
</dbReference>
<feature type="domain" description="Secretion system C-terminal sorting" evidence="3">
    <location>
        <begin position="521"/>
        <end position="590"/>
    </location>
</feature>
<name>A0ABP7GYZ6_9FLAO</name>
<reference evidence="5" key="1">
    <citation type="journal article" date="2019" name="Int. J. Syst. Evol. Microbiol.">
        <title>The Global Catalogue of Microorganisms (GCM) 10K type strain sequencing project: providing services to taxonomists for standard genome sequencing and annotation.</title>
        <authorList>
            <consortium name="The Broad Institute Genomics Platform"/>
            <consortium name="The Broad Institute Genome Sequencing Center for Infectious Disease"/>
            <person name="Wu L."/>
            <person name="Ma J."/>
        </authorList>
    </citation>
    <scope>NUCLEOTIDE SEQUENCE [LARGE SCALE GENOMIC DNA]</scope>
    <source>
        <strain evidence="5">JCM 17525</strain>
    </source>
</reference>
<proteinExistence type="predicted"/>
<evidence type="ECO:0000259" key="3">
    <source>
        <dbReference type="Pfam" id="PF18962"/>
    </source>
</evidence>
<dbReference type="InterPro" id="IPR026444">
    <property type="entry name" value="Secre_tail"/>
</dbReference>
<keyword evidence="5" id="KW-1185">Reference proteome</keyword>
<dbReference type="EMBL" id="BAABBI010000001">
    <property type="protein sequence ID" value="GAA3774485.1"/>
    <property type="molecule type" value="Genomic_DNA"/>
</dbReference>
<dbReference type="Proteomes" id="UP001501456">
    <property type="component" value="Unassembled WGS sequence"/>
</dbReference>
<evidence type="ECO:0000313" key="4">
    <source>
        <dbReference type="EMBL" id="GAA3774485.1"/>
    </source>
</evidence>
<evidence type="ECO:0000256" key="2">
    <source>
        <dbReference type="SAM" id="SignalP"/>
    </source>
</evidence>
<sequence length="591" mass="62290">MKKLYFLLFTVLISTISFGQVVINEIDADTPGTDMAEFIELKGTPNASLDGLVVVLFNGSNDTSYAAFDLDGMSLDSNGFFILGNTGLSPDVDLGASNSLQNGADAVAVYTANDSDFPNGTGVTSVGLVDAIVYGTSDADDTELLSGLGETVQYDESLNSANDTESLQLNAAGTAYETKAPTYRLENNAAVCELSLTTTTAICDDFTVNTDTYTATVDFSGGGTSSYTVTASSGTVDLTNGDPSTDASGTITVTGVTEGVNVVITVINGTLCNLDSTITAPVCEPAITLPHYEGFNYTVGADLGDQPNWSNFSGSDNPIDVISGNLNYPNLENPTGNSIHLEGGFIDSELVFEPATSGEVFASFIINVRDLSNITDLTDGGYFAVLGNFDARLWVHPDTDPVGTTYDIAITNSGSASSFSTQKFNINENVFIVMSYNISTGGISAWVNPDSNDLGGTAPTALLTDTDSSPSSLIDKFVLRQDSTGETPSIDFDELRIGTSWADVTPNLLSTSLFEANNFNIYPNPVTNGIVNISSNSNEAIKVAVYDILGKQVLNNTLTNNTLNVSSLNSGVYILRLSQNNNTTSKKLIIK</sequence>
<dbReference type="NCBIfam" id="TIGR04183">
    <property type="entry name" value="Por_Secre_tail"/>
    <property type="match status" value="1"/>
</dbReference>
<gene>
    <name evidence="4" type="ORF">GCM10022271_03250</name>
</gene>
<keyword evidence="4" id="KW-0378">Hydrolase</keyword>
<feature type="signal peptide" evidence="2">
    <location>
        <begin position="1"/>
        <end position="19"/>
    </location>
</feature>
<dbReference type="PANTHER" id="PTHR37397:SF1">
    <property type="entry name" value="LTD DOMAIN-CONTAINING PROTEIN"/>
    <property type="match status" value="1"/>
</dbReference>
<evidence type="ECO:0000256" key="1">
    <source>
        <dbReference type="ARBA" id="ARBA00022729"/>
    </source>
</evidence>
<dbReference type="PANTHER" id="PTHR37397">
    <property type="entry name" value="SI:CH211-183D21.1"/>
    <property type="match status" value="1"/>
</dbReference>
<evidence type="ECO:0000313" key="5">
    <source>
        <dbReference type="Proteomes" id="UP001501456"/>
    </source>
</evidence>
<keyword evidence="4" id="KW-0540">Nuclease</keyword>
<feature type="chain" id="PRO_5045984823" evidence="2">
    <location>
        <begin position="20"/>
        <end position="591"/>
    </location>
</feature>
<keyword evidence="1 2" id="KW-0732">Signal</keyword>
<organism evidence="4 5">
    <name type="scientific">Corallibacter vietnamensis</name>
    <dbReference type="NCBI Taxonomy" id="904130"/>
    <lineage>
        <taxon>Bacteria</taxon>
        <taxon>Pseudomonadati</taxon>
        <taxon>Bacteroidota</taxon>
        <taxon>Flavobacteriia</taxon>
        <taxon>Flavobacteriales</taxon>
        <taxon>Flavobacteriaceae</taxon>
        <taxon>Corallibacter</taxon>
    </lineage>
</organism>
<comment type="caution">
    <text evidence="4">The sequence shown here is derived from an EMBL/GenBank/DDBJ whole genome shotgun (WGS) entry which is preliminary data.</text>
</comment>
<keyword evidence="4" id="KW-0255">Endonuclease</keyword>
<dbReference type="GO" id="GO:0004519">
    <property type="term" value="F:endonuclease activity"/>
    <property type="evidence" value="ECO:0007669"/>
    <property type="project" value="UniProtKB-KW"/>
</dbReference>
<accession>A0ABP7GYZ6</accession>
<dbReference type="Pfam" id="PF18962">
    <property type="entry name" value="Por_Secre_tail"/>
    <property type="match status" value="1"/>
</dbReference>